<accession>A0ABS4ALW0</accession>
<keyword evidence="2" id="KW-1185">Reference proteome</keyword>
<organism evidence="1 2">
    <name type="scientific">Pararoseomonas baculiformis</name>
    <dbReference type="NCBI Taxonomy" id="2820812"/>
    <lineage>
        <taxon>Bacteria</taxon>
        <taxon>Pseudomonadati</taxon>
        <taxon>Pseudomonadota</taxon>
        <taxon>Alphaproteobacteria</taxon>
        <taxon>Acetobacterales</taxon>
        <taxon>Acetobacteraceae</taxon>
        <taxon>Pararoseomonas</taxon>
    </lineage>
</organism>
<dbReference type="Proteomes" id="UP000681594">
    <property type="component" value="Unassembled WGS sequence"/>
</dbReference>
<dbReference type="InterPro" id="IPR022037">
    <property type="entry name" value="DUF3606"/>
</dbReference>
<gene>
    <name evidence="1" type="ORF">J8J14_24465</name>
</gene>
<dbReference type="RefSeq" id="WP_209382164.1">
    <property type="nucleotide sequence ID" value="NZ_JAGIZB010000081.1"/>
</dbReference>
<evidence type="ECO:0000313" key="2">
    <source>
        <dbReference type="Proteomes" id="UP000681594"/>
    </source>
</evidence>
<dbReference type="Pfam" id="PF12244">
    <property type="entry name" value="DUF3606"/>
    <property type="match status" value="1"/>
</dbReference>
<name>A0ABS4ALW0_9PROT</name>
<sequence>MGSKLPSDRDIQLADPYELQHWAKLFGVTERELVSAIQAAGPQVRNIAHQLQIVPNIR</sequence>
<protein>
    <submittedName>
        <fullName evidence="1">DUF3606 domain-containing protein</fullName>
    </submittedName>
</protein>
<dbReference type="EMBL" id="JAGIZB010000081">
    <property type="protein sequence ID" value="MBP0447889.1"/>
    <property type="molecule type" value="Genomic_DNA"/>
</dbReference>
<comment type="caution">
    <text evidence="1">The sequence shown here is derived from an EMBL/GenBank/DDBJ whole genome shotgun (WGS) entry which is preliminary data.</text>
</comment>
<evidence type="ECO:0000313" key="1">
    <source>
        <dbReference type="EMBL" id="MBP0447889.1"/>
    </source>
</evidence>
<reference evidence="1 2" key="1">
    <citation type="submission" date="2021-03" db="EMBL/GenBank/DDBJ databases">
        <authorList>
            <person name="So Y."/>
        </authorList>
    </citation>
    <scope>NUCLEOTIDE SEQUENCE [LARGE SCALE GENOMIC DNA]</scope>
    <source>
        <strain evidence="1 2">SSH11</strain>
    </source>
</reference>
<proteinExistence type="predicted"/>